<feature type="domain" description="CSC1/OSCA1-like N-terminal transmembrane" evidence="10">
    <location>
        <begin position="29"/>
        <end position="174"/>
    </location>
</feature>
<keyword evidence="3" id="KW-0813">Transport</keyword>
<dbReference type="EMBL" id="AFBI03000009">
    <property type="protein sequence ID" value="EJW05145.1"/>
    <property type="molecule type" value="Genomic_DNA"/>
</dbReference>
<feature type="transmembrane region" description="Helical" evidence="8">
    <location>
        <begin position="664"/>
        <end position="683"/>
    </location>
</feature>
<feature type="transmembrane region" description="Helical" evidence="8">
    <location>
        <begin position="71"/>
        <end position="97"/>
    </location>
</feature>
<dbReference type="Pfam" id="PF02714">
    <property type="entry name" value="RSN1_7TM"/>
    <property type="match status" value="1"/>
</dbReference>
<dbReference type="InParanoid" id="J9DRF4"/>
<evidence type="ECO:0000256" key="2">
    <source>
        <dbReference type="ARBA" id="ARBA00007779"/>
    </source>
</evidence>
<dbReference type="HOGENOM" id="CLU_015083_0_0_1"/>
<gene>
    <name evidence="11" type="ORF">EDEG_00756</name>
</gene>
<comment type="similarity">
    <text evidence="2">Belongs to the CSC1 (TC 1.A.17) family.</text>
</comment>
<feature type="region of interest" description="Disordered" evidence="7">
    <location>
        <begin position="330"/>
        <end position="380"/>
    </location>
</feature>
<feature type="transmembrane region" description="Helical" evidence="8">
    <location>
        <begin position="781"/>
        <end position="806"/>
    </location>
</feature>
<dbReference type="VEuPathDB" id="MicrosporidiaDB:EDEG_00756"/>
<proteinExistence type="inferred from homology"/>
<evidence type="ECO:0000256" key="6">
    <source>
        <dbReference type="ARBA" id="ARBA00023136"/>
    </source>
</evidence>
<dbReference type="OrthoDB" id="1689567at2759"/>
<reference evidence="11 12" key="1">
    <citation type="submission" date="2011-08" db="EMBL/GenBank/DDBJ databases">
        <authorList>
            <person name="Liu Z.J."/>
            <person name="Shi F.L."/>
            <person name="Lu J.Q."/>
            <person name="Li M."/>
            <person name="Wang Z.L."/>
        </authorList>
    </citation>
    <scope>NUCLEOTIDE SEQUENCE [LARGE SCALE GENOMIC DNA]</scope>
    <source>
        <strain evidence="11 12">USNM 41457</strain>
    </source>
</reference>
<keyword evidence="12" id="KW-1185">Reference proteome</keyword>
<dbReference type="InterPro" id="IPR003864">
    <property type="entry name" value="CSC1/OSCA1-like_7TM"/>
</dbReference>
<dbReference type="InterPro" id="IPR045122">
    <property type="entry name" value="Csc1-like"/>
</dbReference>
<evidence type="ECO:0000256" key="5">
    <source>
        <dbReference type="ARBA" id="ARBA00022989"/>
    </source>
</evidence>
<dbReference type="STRING" id="1003232.J9DRF4"/>
<evidence type="ECO:0000259" key="9">
    <source>
        <dbReference type="Pfam" id="PF02714"/>
    </source>
</evidence>
<evidence type="ECO:0000256" key="3">
    <source>
        <dbReference type="ARBA" id="ARBA00022448"/>
    </source>
</evidence>
<dbReference type="AlphaFoldDB" id="J9DRF4"/>
<feature type="transmembrane region" description="Helical" evidence="8">
    <location>
        <begin position="29"/>
        <end position="50"/>
    </location>
</feature>
<feature type="transmembrane region" description="Helical" evidence="8">
    <location>
        <begin position="569"/>
        <end position="590"/>
    </location>
</feature>
<protein>
    <recommendedName>
        <fullName evidence="13">CSC1/OSCA1-like 7TM region domain-containing protein</fullName>
    </recommendedName>
</protein>
<feature type="transmembrane region" description="Helical" evidence="8">
    <location>
        <begin position="155"/>
        <end position="177"/>
    </location>
</feature>
<reference evidence="12" key="2">
    <citation type="submission" date="2015-07" db="EMBL/GenBank/DDBJ databases">
        <title>Contrasting host-pathogen interactions and genome evolution in two generalist and specialist microsporidian pathogens of mosquitoes.</title>
        <authorList>
            <consortium name="The Broad Institute Genomics Platform"/>
            <consortium name="The Broad Institute Genome Sequencing Center for Infectious Disease"/>
            <person name="Cuomo C.A."/>
            <person name="Sanscrainte N.D."/>
            <person name="Goldberg J.M."/>
            <person name="Heiman D."/>
            <person name="Young S."/>
            <person name="Zeng Q."/>
            <person name="Becnel J.J."/>
            <person name="Birren B.W."/>
        </authorList>
    </citation>
    <scope>NUCLEOTIDE SEQUENCE [LARGE SCALE GENOMIC DNA]</scope>
    <source>
        <strain evidence="12">USNM 41457</strain>
    </source>
</reference>
<comment type="subcellular location">
    <subcellularLocation>
        <location evidence="1">Membrane</location>
        <topology evidence="1">Multi-pass membrane protein</topology>
    </subcellularLocation>
</comment>
<feature type="transmembrane region" description="Helical" evidence="8">
    <location>
        <begin position="856"/>
        <end position="873"/>
    </location>
</feature>
<keyword evidence="5 8" id="KW-1133">Transmembrane helix</keyword>
<dbReference type="Proteomes" id="UP000003163">
    <property type="component" value="Unassembled WGS sequence"/>
</dbReference>
<evidence type="ECO:0000259" key="10">
    <source>
        <dbReference type="Pfam" id="PF13967"/>
    </source>
</evidence>
<feature type="transmembrane region" description="Helical" evidence="8">
    <location>
        <begin position="625"/>
        <end position="644"/>
    </location>
</feature>
<evidence type="ECO:0000256" key="8">
    <source>
        <dbReference type="SAM" id="Phobius"/>
    </source>
</evidence>
<sequence>MEADDNDIATPQDLNNIHEEGLSDSGESLFVNFLTQLGIFSVMFTIFLIIRRKNMWLYSPNTRNKKNHPAYNYTKGFLSWIIPIFTVDDVTLLSIIGLDAFMMLQVIKLMYRTMFILCIILIPLFILYFKSSAKAEVTSLFEKLSIKSIDKSSRVVYPIIYVYIITFVIFYMIYVYYKKYISLRQAYIRSPSLLTPLSVLKKLSMISNDYIDLVDLKSRTVLLTRVPSFVEDDKALRTFVKALGCGEIEDCALIIDNTMVSILIDKEDVYIRDLEGEIERAYRKINEEITKRAKKDDEFSKLILKEFKEIDKKINSSEFKRGYCNISPKNDVNDHHDDSTEHDSDFEEIHSKNDKFNKDTNEKKDDIKNNDKETCNINPNNDIFEEEKNIKNLQNDIQKRYMLSEKSKARNIELSKEFIFSNSKFSKKYNKKDALSYKLNKIDKTQCAIIENVRKERYKQKKDAENIILLMNENNQMFTQIDLHRDVPFFSISQILKFRETFHYFTLDLPLNTKSAFVTFKDQKSANIIKQCLISSKIFSCQALSAPDPNDIIWENINQGEVERYFKRLAGNAVFILFIIIFYSLVLGLVNIMQLDHLEETFSMLRKITQYNFVRTAYKSVFTPFIYNQMLSFSPFILTMLIYYEGVYSYSMLYYRLVVKHGYFLLFNGFIALLLSATCMNVLSKLLNGTIGFDETMKDIAKNLIKLSVFFTNTIIQRILGGAGFRLLKPSTFFIEIVWDKTMNFLFKSVRTRRTKQEAISASTINYGVEYPLMTLVFPMAVSYAVIAPAILIFAGIYFLVFYFLFKHEFLYCMENEFETGGSHWNVIAKQMVLSLFIFQISTICQYMMFDYKSEVVLVLPILIITYMFQQSLKSMFTKSTMNYPLNEQEEAYMDKFTKSVIANRKEAVENWDESLDPEDPDCVDIIDILGKSKDPNDSIEVGKMDANEEKDNINNIETIKGAQDVDLDFSNQSVDKISKSETIKNHEDDLRKPIKLLNYPYRGIVRGIRKIMFPKSFFKKIVALKKIDKNDTLEIFKEQKFEK</sequence>
<feature type="domain" description="CSC1/OSCA1-like 7TM region" evidence="9">
    <location>
        <begin position="567"/>
        <end position="844"/>
    </location>
</feature>
<dbReference type="PANTHER" id="PTHR13018:SF139">
    <property type="entry name" value="PHOSPHATE METABOLISM PROTEIN 7"/>
    <property type="match status" value="1"/>
</dbReference>
<feature type="transmembrane region" description="Helical" evidence="8">
    <location>
        <begin position="109"/>
        <end position="129"/>
    </location>
</feature>
<dbReference type="Pfam" id="PF13967">
    <property type="entry name" value="RSN1_TM"/>
    <property type="match status" value="1"/>
</dbReference>
<evidence type="ECO:0000256" key="7">
    <source>
        <dbReference type="SAM" id="MobiDB-lite"/>
    </source>
</evidence>
<keyword evidence="4 8" id="KW-0812">Transmembrane</keyword>
<comment type="caution">
    <text evidence="11">The sequence shown here is derived from an EMBL/GenBank/DDBJ whole genome shotgun (WGS) entry which is preliminary data.</text>
</comment>
<dbReference type="InterPro" id="IPR032880">
    <property type="entry name" value="CSC1/OSCA1-like_N"/>
</dbReference>
<organism evidence="11 12">
    <name type="scientific">Edhazardia aedis (strain USNM 41457)</name>
    <name type="common">Microsporidian parasite</name>
    <dbReference type="NCBI Taxonomy" id="1003232"/>
    <lineage>
        <taxon>Eukaryota</taxon>
        <taxon>Fungi</taxon>
        <taxon>Fungi incertae sedis</taxon>
        <taxon>Microsporidia</taxon>
        <taxon>Edhazardia</taxon>
    </lineage>
</organism>
<dbReference type="OMA" id="DAFMMLQ"/>
<evidence type="ECO:0000256" key="4">
    <source>
        <dbReference type="ARBA" id="ARBA00022692"/>
    </source>
</evidence>
<keyword evidence="6 8" id="KW-0472">Membrane</keyword>
<dbReference type="PANTHER" id="PTHR13018">
    <property type="entry name" value="PROBABLE MEMBRANE PROTEIN DUF221-RELATED"/>
    <property type="match status" value="1"/>
</dbReference>
<accession>J9DRF4</accession>
<evidence type="ECO:0000313" key="12">
    <source>
        <dbReference type="Proteomes" id="UP000003163"/>
    </source>
</evidence>
<dbReference type="GO" id="GO:0005886">
    <property type="term" value="C:plasma membrane"/>
    <property type="evidence" value="ECO:0007669"/>
    <property type="project" value="TreeGrafter"/>
</dbReference>
<evidence type="ECO:0000313" key="11">
    <source>
        <dbReference type="EMBL" id="EJW05145.1"/>
    </source>
</evidence>
<evidence type="ECO:0008006" key="13">
    <source>
        <dbReference type="Google" id="ProtNLM"/>
    </source>
</evidence>
<evidence type="ECO:0000256" key="1">
    <source>
        <dbReference type="ARBA" id="ARBA00004141"/>
    </source>
</evidence>
<name>J9DRF4_EDHAE</name>
<feature type="compositionally biased region" description="Basic and acidic residues" evidence="7">
    <location>
        <begin position="331"/>
        <end position="374"/>
    </location>
</feature>
<dbReference type="GO" id="GO:0005227">
    <property type="term" value="F:calcium-activated cation channel activity"/>
    <property type="evidence" value="ECO:0007669"/>
    <property type="project" value="InterPro"/>
</dbReference>